<organism evidence="2 3">
    <name type="scientific">Sphingobium cupriresistens LL01</name>
    <dbReference type="NCBI Taxonomy" id="1420583"/>
    <lineage>
        <taxon>Bacteria</taxon>
        <taxon>Pseudomonadati</taxon>
        <taxon>Pseudomonadota</taxon>
        <taxon>Alphaproteobacteria</taxon>
        <taxon>Sphingomonadales</taxon>
        <taxon>Sphingomonadaceae</taxon>
        <taxon>Sphingobium</taxon>
    </lineage>
</organism>
<dbReference type="RefSeq" id="WP_066605220.1">
    <property type="nucleotide sequence ID" value="NZ_KQ130434.1"/>
</dbReference>
<dbReference type="Proteomes" id="UP000052232">
    <property type="component" value="Unassembled WGS sequence"/>
</dbReference>
<gene>
    <name evidence="2" type="ORF">V473_06785</name>
</gene>
<dbReference type="STRING" id="1420583.V473_06785"/>
<evidence type="ECO:0000313" key="3">
    <source>
        <dbReference type="Proteomes" id="UP000052232"/>
    </source>
</evidence>
<dbReference type="InterPro" id="IPR009956">
    <property type="entry name" value="Post-segregation_anti-tox_CcdA"/>
</dbReference>
<sequence length="80" mass="9050">MTKHERIATRKATNLSLDVDLVADAKELGINLSRACEDALRREIGLERGRRWKKDNAAGIAASNAYVEKHGLPLEKYRQF</sequence>
<keyword evidence="3" id="KW-1185">Reference proteome</keyword>
<evidence type="ECO:0000256" key="1">
    <source>
        <dbReference type="ARBA" id="ARBA00022649"/>
    </source>
</evidence>
<dbReference type="PATRIC" id="fig|1420583.3.peg.1365"/>
<dbReference type="EMBL" id="JACT01000001">
    <property type="protein sequence ID" value="KMS57893.1"/>
    <property type="molecule type" value="Genomic_DNA"/>
</dbReference>
<evidence type="ECO:0000313" key="2">
    <source>
        <dbReference type="EMBL" id="KMS57893.1"/>
    </source>
</evidence>
<dbReference type="Pfam" id="PF07362">
    <property type="entry name" value="CcdA"/>
    <property type="match status" value="1"/>
</dbReference>
<name>A0A0J7Y380_9SPHN</name>
<comment type="caution">
    <text evidence="2">The sequence shown here is derived from an EMBL/GenBank/DDBJ whole genome shotgun (WGS) entry which is preliminary data.</text>
</comment>
<accession>A0A0J7Y380</accession>
<protein>
    <submittedName>
        <fullName evidence="2">Post-segregation antitoxin CcdA</fullName>
    </submittedName>
</protein>
<dbReference type="AlphaFoldDB" id="A0A0J7Y380"/>
<reference evidence="2 3" key="1">
    <citation type="journal article" date="2015" name="G3 (Bethesda)">
        <title>Insights into Ongoing Evolution of the Hexachlorocyclohexane Catabolic Pathway from Comparative Genomics of Ten Sphingomonadaceae Strains.</title>
        <authorList>
            <person name="Pearce S.L."/>
            <person name="Oakeshott J.G."/>
            <person name="Pandey G."/>
        </authorList>
    </citation>
    <scope>NUCLEOTIDE SEQUENCE [LARGE SCALE GENOMIC DNA]</scope>
    <source>
        <strain evidence="2 3">LL01</strain>
    </source>
</reference>
<proteinExistence type="predicted"/>
<keyword evidence="1" id="KW-1277">Toxin-antitoxin system</keyword>